<evidence type="ECO:0000256" key="1">
    <source>
        <dbReference type="ARBA" id="ARBA00022679"/>
    </source>
</evidence>
<dbReference type="Gene3D" id="2.20.25.110">
    <property type="entry name" value="S-adenosyl-L-methionine-dependent methyltransferases"/>
    <property type="match status" value="1"/>
</dbReference>
<protein>
    <submittedName>
        <fullName evidence="3">Methyltransferase type 11</fullName>
    </submittedName>
</protein>
<dbReference type="Gene3D" id="3.40.50.150">
    <property type="entry name" value="Vaccinia Virus protein VP39"/>
    <property type="match status" value="1"/>
</dbReference>
<keyword evidence="3" id="KW-0489">Methyltransferase</keyword>
<dbReference type="AlphaFoldDB" id="C6XT64"/>
<dbReference type="InterPro" id="IPR029063">
    <property type="entry name" value="SAM-dependent_MTases_sf"/>
</dbReference>
<organism evidence="3 4">
    <name type="scientific">Pedobacter heparinus (strain ATCC 13125 / DSM 2366 / CIP 104194 / JCM 7457 / NBRC 12017 / NCIMB 9290 / NRRL B-14731 / HIM 762-3)</name>
    <dbReference type="NCBI Taxonomy" id="485917"/>
    <lineage>
        <taxon>Bacteria</taxon>
        <taxon>Pseudomonadati</taxon>
        <taxon>Bacteroidota</taxon>
        <taxon>Sphingobacteriia</taxon>
        <taxon>Sphingobacteriales</taxon>
        <taxon>Sphingobacteriaceae</taxon>
        <taxon>Pedobacter</taxon>
    </lineage>
</organism>
<keyword evidence="4" id="KW-1185">Reference proteome</keyword>
<dbReference type="HOGENOM" id="CLU_069129_1_0_10"/>
<keyword evidence="1 3" id="KW-0808">Transferase</keyword>
<dbReference type="STRING" id="485917.Phep_1411"/>
<accession>C6XT64</accession>
<dbReference type="KEGG" id="phe:Phep_1411"/>
<evidence type="ECO:0000259" key="2">
    <source>
        <dbReference type="Pfam" id="PF13649"/>
    </source>
</evidence>
<sequence length="246" mass="28932">MLTMQRKWFQYWFNSPYYHILYSQRNDAEAEFLIDNLSAYLKPAAESRILDIACGRGRHAIYLNKKGYDVTGIDLSEQSIRYAQQFEQKHLHFFVHDMRKLCFINYFDIALNLFTSFGYFETEKDHVNALKSFRKGLKADGTLVIDYFNTEKIIKNLTHKEIKTVEGIEFHLSKFVANGKIIKHINFEHRGKPFAFEERVQAFKLADFERMFQKAGLSISAKFGSYGLEEFDENKSDRLILICKKA</sequence>
<dbReference type="SUPFAM" id="SSF53335">
    <property type="entry name" value="S-adenosyl-L-methionine-dependent methyltransferases"/>
    <property type="match status" value="1"/>
</dbReference>
<dbReference type="PANTHER" id="PTHR43861">
    <property type="entry name" value="TRANS-ACONITATE 2-METHYLTRANSFERASE-RELATED"/>
    <property type="match status" value="1"/>
</dbReference>
<name>C6XT64_PEDHD</name>
<proteinExistence type="predicted"/>
<dbReference type="GO" id="GO:0032259">
    <property type="term" value="P:methylation"/>
    <property type="evidence" value="ECO:0007669"/>
    <property type="project" value="UniProtKB-KW"/>
</dbReference>
<dbReference type="CDD" id="cd02440">
    <property type="entry name" value="AdoMet_MTases"/>
    <property type="match status" value="1"/>
</dbReference>
<dbReference type="GO" id="GO:0008168">
    <property type="term" value="F:methyltransferase activity"/>
    <property type="evidence" value="ECO:0007669"/>
    <property type="project" value="UniProtKB-KW"/>
</dbReference>
<dbReference type="EMBL" id="CP001681">
    <property type="protein sequence ID" value="ACU03625.1"/>
    <property type="molecule type" value="Genomic_DNA"/>
</dbReference>
<dbReference type="eggNOG" id="COG0500">
    <property type="taxonomic scope" value="Bacteria"/>
</dbReference>
<reference evidence="3 4" key="1">
    <citation type="journal article" date="2009" name="Stand. Genomic Sci.">
        <title>Complete genome sequence of Pedobacter heparinus type strain (HIM 762-3).</title>
        <authorList>
            <person name="Han C."/>
            <person name="Spring S."/>
            <person name="Lapidus A."/>
            <person name="Del Rio T.G."/>
            <person name="Tice H."/>
            <person name="Copeland A."/>
            <person name="Cheng J.F."/>
            <person name="Lucas S."/>
            <person name="Chen F."/>
            <person name="Nolan M."/>
            <person name="Bruce D."/>
            <person name="Goodwin L."/>
            <person name="Pitluck S."/>
            <person name="Ivanova N."/>
            <person name="Mavromatis K."/>
            <person name="Mikhailova N."/>
            <person name="Pati A."/>
            <person name="Chen A."/>
            <person name="Palaniappan K."/>
            <person name="Land M."/>
            <person name="Hauser L."/>
            <person name="Chang Y.J."/>
            <person name="Jeffries C.C."/>
            <person name="Saunders E."/>
            <person name="Chertkov O."/>
            <person name="Brettin T."/>
            <person name="Goker M."/>
            <person name="Rohde M."/>
            <person name="Bristow J."/>
            <person name="Eisen J.A."/>
            <person name="Markowitz V."/>
            <person name="Hugenholtz P."/>
            <person name="Kyrpides N.C."/>
            <person name="Klenk H.P."/>
            <person name="Detter J.C."/>
        </authorList>
    </citation>
    <scope>NUCLEOTIDE SEQUENCE [LARGE SCALE GENOMIC DNA]</scope>
    <source>
        <strain evidence="4">ATCC 13125 / DSM 2366 / CIP 104194 / JCM 7457 / NBRC 12017 / NCIMB 9290 / NRRL B-14731 / HIM 762-3</strain>
    </source>
</reference>
<dbReference type="Proteomes" id="UP000000852">
    <property type="component" value="Chromosome"/>
</dbReference>
<evidence type="ECO:0000313" key="4">
    <source>
        <dbReference type="Proteomes" id="UP000000852"/>
    </source>
</evidence>
<dbReference type="InterPro" id="IPR041698">
    <property type="entry name" value="Methyltransf_25"/>
</dbReference>
<feature type="domain" description="Methyltransferase" evidence="2">
    <location>
        <begin position="49"/>
        <end position="141"/>
    </location>
</feature>
<gene>
    <name evidence="3" type="ordered locus">Phep_1411</name>
</gene>
<dbReference type="Pfam" id="PF13649">
    <property type="entry name" value="Methyltransf_25"/>
    <property type="match status" value="1"/>
</dbReference>
<evidence type="ECO:0000313" key="3">
    <source>
        <dbReference type="EMBL" id="ACU03625.1"/>
    </source>
</evidence>